<dbReference type="AlphaFoldDB" id="A8SNF7"/>
<dbReference type="Proteomes" id="UP000003162">
    <property type="component" value="Unassembled WGS sequence"/>
</dbReference>
<dbReference type="InterPro" id="IPR002571">
    <property type="entry name" value="HrcA"/>
</dbReference>
<accession>A8SNF7</accession>
<evidence type="ECO:0000256" key="4">
    <source>
        <dbReference type="ARBA" id="ARBA00023163"/>
    </source>
</evidence>
<evidence type="ECO:0000256" key="5">
    <source>
        <dbReference type="HAMAP-Rule" id="MF_00081"/>
    </source>
</evidence>
<keyword evidence="3 5" id="KW-0346">Stress response</keyword>
<name>A8SNF7_9FIRM</name>
<evidence type="ECO:0000313" key="8">
    <source>
        <dbReference type="Proteomes" id="UP000003162"/>
    </source>
</evidence>
<proteinExistence type="inferred from homology"/>
<dbReference type="HAMAP" id="MF_00081">
    <property type="entry name" value="HrcA"/>
    <property type="match status" value="1"/>
</dbReference>
<dbReference type="PANTHER" id="PTHR34824:SF1">
    <property type="entry name" value="HEAT-INDUCIBLE TRANSCRIPTION REPRESSOR HRCA"/>
    <property type="match status" value="1"/>
</dbReference>
<dbReference type="GO" id="GO:0003677">
    <property type="term" value="F:DNA binding"/>
    <property type="evidence" value="ECO:0007669"/>
    <property type="project" value="InterPro"/>
</dbReference>
<evidence type="ECO:0000256" key="3">
    <source>
        <dbReference type="ARBA" id="ARBA00023016"/>
    </source>
</evidence>
<dbReference type="SUPFAM" id="SSF55781">
    <property type="entry name" value="GAF domain-like"/>
    <property type="match status" value="1"/>
</dbReference>
<keyword evidence="4 5" id="KW-0804">Transcription</keyword>
<keyword evidence="1 5" id="KW-0678">Repressor</keyword>
<dbReference type="EMBL" id="ABEE02000017">
    <property type="protein sequence ID" value="EDP23851.1"/>
    <property type="molecule type" value="Genomic_DNA"/>
</dbReference>
<evidence type="ECO:0000313" key="7">
    <source>
        <dbReference type="EMBL" id="EDP23851.1"/>
    </source>
</evidence>
<dbReference type="InterPro" id="IPR023120">
    <property type="entry name" value="WHTH_transcript_rep_HrcA_IDD"/>
</dbReference>
<dbReference type="InterPro" id="IPR029016">
    <property type="entry name" value="GAF-like_dom_sf"/>
</dbReference>
<evidence type="ECO:0000259" key="6">
    <source>
        <dbReference type="Pfam" id="PF01628"/>
    </source>
</evidence>
<dbReference type="Pfam" id="PF01628">
    <property type="entry name" value="HrcA"/>
    <property type="match status" value="1"/>
</dbReference>
<sequence>MLKRGDKMLDDRKLKILYAIIDSYISTSEPIGSRTISKQYDMGVSSATVRNEMSDLEELGFLNKAYSSSGRIPSDKAYRHYVNYLLSSHFDEISKNIYGIDILSKHINEKNKIFKESAKIISDVTECITATMITDYMDCSVKSIDVINISGNSYVLVLVFDTGKVINTVFDSKTKFSTEVLQELLFYLKKYLINVKVSDLNERLEYLKLTFVSKIPFITEISDLIGKEISKTEKSSIELEGISNIFNFPEYQDLKKAKELIHFLEDKNELEDLFLSYSGDKIYVSIGSENNKDFLNENTIVATSYDFGDGSKGKIAVIGPTRMDYEKILSTMLSLDDRIRDILK</sequence>
<dbReference type="PANTHER" id="PTHR34824">
    <property type="entry name" value="HEAT-INDUCIBLE TRANSCRIPTION REPRESSOR HRCA"/>
    <property type="match status" value="1"/>
</dbReference>
<dbReference type="InterPro" id="IPR021153">
    <property type="entry name" value="HrcA_C"/>
</dbReference>
<dbReference type="InterPro" id="IPR036390">
    <property type="entry name" value="WH_DNA-bd_sf"/>
</dbReference>
<dbReference type="Gene3D" id="3.30.390.60">
    <property type="entry name" value="Heat-inducible transcription repressor hrca homolog, domain 3"/>
    <property type="match status" value="1"/>
</dbReference>
<reference evidence="7 8" key="1">
    <citation type="submission" date="2007-09" db="EMBL/GenBank/DDBJ databases">
        <title>Draft genome sequence of Peptostreptococcus micros (ATCC 33270).</title>
        <authorList>
            <person name="Sudarsanam P."/>
            <person name="Ley R."/>
            <person name="Guruge J."/>
            <person name="Turnbaugh P.J."/>
            <person name="Mahowald M."/>
            <person name="Liep D."/>
            <person name="Gordon J."/>
        </authorList>
    </citation>
    <scope>NUCLEOTIDE SEQUENCE [LARGE SCALE GENOMIC DNA]</scope>
    <source>
        <strain evidence="7 8">ATCC 33270</strain>
    </source>
</reference>
<comment type="function">
    <text evidence="5">Negative regulator of class I heat shock genes (grpE-dnaK-dnaJ and groELS operons). Prevents heat-shock induction of these operons.</text>
</comment>
<organism evidence="7 8">
    <name type="scientific">Parvimonas micra ATCC 33270</name>
    <dbReference type="NCBI Taxonomy" id="411465"/>
    <lineage>
        <taxon>Bacteria</taxon>
        <taxon>Bacillati</taxon>
        <taxon>Bacillota</taxon>
        <taxon>Tissierellia</taxon>
        <taxon>Tissierellales</taxon>
        <taxon>Peptoniphilaceae</taxon>
        <taxon>Parvimonas</taxon>
    </lineage>
</organism>
<dbReference type="SUPFAM" id="SSF46785">
    <property type="entry name" value="Winged helix' DNA-binding domain"/>
    <property type="match status" value="1"/>
</dbReference>
<protein>
    <recommendedName>
        <fullName evidence="5">Heat-inducible transcription repressor HrcA</fullName>
    </recommendedName>
</protein>
<gene>
    <name evidence="5 7" type="primary">hrcA</name>
    <name evidence="7" type="ORF">PEPMIC_01657</name>
</gene>
<dbReference type="Gene3D" id="3.30.450.40">
    <property type="match status" value="1"/>
</dbReference>
<dbReference type="HOGENOM" id="CLU_050019_1_0_9"/>
<feature type="domain" description="Heat-inducible transcription repressor HrcA C-terminal" evidence="6">
    <location>
        <begin position="112"/>
        <end position="328"/>
    </location>
</feature>
<dbReference type="eggNOG" id="COG1420">
    <property type="taxonomic scope" value="Bacteria"/>
</dbReference>
<comment type="similarity">
    <text evidence="5">Belongs to the HrcA family.</text>
</comment>
<dbReference type="GO" id="GO:0045892">
    <property type="term" value="P:negative regulation of DNA-templated transcription"/>
    <property type="evidence" value="ECO:0007669"/>
    <property type="project" value="UniProtKB-UniRule"/>
</dbReference>
<evidence type="ECO:0000256" key="1">
    <source>
        <dbReference type="ARBA" id="ARBA00022491"/>
    </source>
</evidence>
<dbReference type="NCBIfam" id="TIGR00331">
    <property type="entry name" value="hrcA"/>
    <property type="match status" value="1"/>
</dbReference>
<reference evidence="7 8" key="2">
    <citation type="submission" date="2007-09" db="EMBL/GenBank/DDBJ databases">
        <authorList>
            <person name="Fulton L."/>
            <person name="Clifton S."/>
            <person name="Fulton B."/>
            <person name="Xu J."/>
            <person name="Minx P."/>
            <person name="Pepin K.H."/>
            <person name="Johnson M."/>
            <person name="Thiruvilangam P."/>
            <person name="Bhonagiri V."/>
            <person name="Nash W.E."/>
            <person name="Mardis E.R."/>
            <person name="Wilson R.K."/>
        </authorList>
    </citation>
    <scope>NUCLEOTIDE SEQUENCE [LARGE SCALE GENOMIC DNA]</scope>
    <source>
        <strain evidence="7 8">ATCC 33270</strain>
    </source>
</reference>
<dbReference type="InterPro" id="IPR036388">
    <property type="entry name" value="WH-like_DNA-bd_sf"/>
</dbReference>
<dbReference type="PIRSF" id="PIRSF005485">
    <property type="entry name" value="HrcA"/>
    <property type="match status" value="1"/>
</dbReference>
<dbReference type="Gene3D" id="1.10.10.10">
    <property type="entry name" value="Winged helix-like DNA-binding domain superfamily/Winged helix DNA-binding domain"/>
    <property type="match status" value="1"/>
</dbReference>
<evidence type="ECO:0000256" key="2">
    <source>
        <dbReference type="ARBA" id="ARBA00023015"/>
    </source>
</evidence>
<comment type="caution">
    <text evidence="7">The sequence shown here is derived from an EMBL/GenBank/DDBJ whole genome shotgun (WGS) entry which is preliminary data.</text>
</comment>
<keyword evidence="2 5" id="KW-0805">Transcription regulation</keyword>